<dbReference type="InterPro" id="IPR050925">
    <property type="entry name" value="Rhomboid_protease_S54"/>
</dbReference>
<evidence type="ECO:0000256" key="2">
    <source>
        <dbReference type="ARBA" id="ARBA00022692"/>
    </source>
</evidence>
<dbReference type="EMBL" id="JBAKBA010000024">
    <property type="protein sequence ID" value="MEL0659699.1"/>
    <property type="molecule type" value="Genomic_DNA"/>
</dbReference>
<dbReference type="Gene3D" id="1.20.1540.10">
    <property type="entry name" value="Rhomboid-like"/>
    <property type="match status" value="1"/>
</dbReference>
<feature type="transmembrane region" description="Helical" evidence="5">
    <location>
        <begin position="151"/>
        <end position="173"/>
    </location>
</feature>
<keyword evidence="8" id="KW-0645">Protease</keyword>
<accession>A0ABU9HCS9</accession>
<feature type="domain" description="Transcription factor zinc-finger" evidence="7">
    <location>
        <begin position="3"/>
        <end position="41"/>
    </location>
</feature>
<evidence type="ECO:0000259" key="6">
    <source>
        <dbReference type="Pfam" id="PF01694"/>
    </source>
</evidence>
<feature type="transmembrane region" description="Helical" evidence="5">
    <location>
        <begin position="296"/>
        <end position="313"/>
    </location>
</feature>
<dbReference type="PANTHER" id="PTHR43731">
    <property type="entry name" value="RHOMBOID PROTEASE"/>
    <property type="match status" value="1"/>
</dbReference>
<evidence type="ECO:0000259" key="7">
    <source>
        <dbReference type="Pfam" id="PF13453"/>
    </source>
</evidence>
<evidence type="ECO:0000256" key="5">
    <source>
        <dbReference type="SAM" id="Phobius"/>
    </source>
</evidence>
<feature type="domain" description="Transcription factor zinc-finger" evidence="7">
    <location>
        <begin position="68"/>
        <end position="109"/>
    </location>
</feature>
<keyword evidence="9" id="KW-1185">Reference proteome</keyword>
<evidence type="ECO:0000256" key="4">
    <source>
        <dbReference type="ARBA" id="ARBA00023136"/>
    </source>
</evidence>
<dbReference type="SUPFAM" id="SSF144091">
    <property type="entry name" value="Rhomboid-like"/>
    <property type="match status" value="1"/>
</dbReference>
<feature type="domain" description="Peptidase S54 rhomboid" evidence="6">
    <location>
        <begin position="192"/>
        <end position="340"/>
    </location>
</feature>
<comment type="caution">
    <text evidence="8">The sequence shown here is derived from an EMBL/GenBank/DDBJ whole genome shotgun (WGS) entry which is preliminary data.</text>
</comment>
<gene>
    <name evidence="8" type="ORF">V6255_11165</name>
</gene>
<protein>
    <submittedName>
        <fullName evidence="8">Rhomboid family intramembrane serine protease</fullName>
        <ecNumber evidence="8">3.4.21.105</ecNumber>
    </submittedName>
</protein>
<dbReference type="Proteomes" id="UP001366060">
    <property type="component" value="Unassembled WGS sequence"/>
</dbReference>
<evidence type="ECO:0000256" key="1">
    <source>
        <dbReference type="ARBA" id="ARBA00004141"/>
    </source>
</evidence>
<feature type="transmembrane region" description="Helical" evidence="5">
    <location>
        <begin position="233"/>
        <end position="250"/>
    </location>
</feature>
<reference evidence="8 9" key="1">
    <citation type="submission" date="2024-02" db="EMBL/GenBank/DDBJ databases">
        <title>Bacteria isolated from the canopy kelp, Nereocystis luetkeana.</title>
        <authorList>
            <person name="Pfister C.A."/>
            <person name="Younker I.T."/>
            <person name="Light S.H."/>
        </authorList>
    </citation>
    <scope>NUCLEOTIDE SEQUENCE [LARGE SCALE GENOMIC DNA]</scope>
    <source>
        <strain evidence="8 9">TI.2.07</strain>
    </source>
</reference>
<dbReference type="InterPro" id="IPR022764">
    <property type="entry name" value="Peptidase_S54_rhomboid_dom"/>
</dbReference>
<keyword evidence="8" id="KW-0378">Hydrolase</keyword>
<keyword evidence="4 5" id="KW-0472">Membrane</keyword>
<dbReference type="GO" id="GO:0008233">
    <property type="term" value="F:peptidase activity"/>
    <property type="evidence" value="ECO:0007669"/>
    <property type="project" value="UniProtKB-KW"/>
</dbReference>
<feature type="transmembrane region" description="Helical" evidence="5">
    <location>
        <begin position="201"/>
        <end position="221"/>
    </location>
</feature>
<dbReference type="GO" id="GO:0006508">
    <property type="term" value="P:proteolysis"/>
    <property type="evidence" value="ECO:0007669"/>
    <property type="project" value="UniProtKB-KW"/>
</dbReference>
<dbReference type="InterPro" id="IPR035952">
    <property type="entry name" value="Rhomboid-like_sf"/>
</dbReference>
<keyword evidence="3 5" id="KW-1133">Transmembrane helix</keyword>
<comment type="subcellular location">
    <subcellularLocation>
        <location evidence="1">Membrane</location>
        <topology evidence="1">Multi-pass membrane protein</topology>
    </subcellularLocation>
</comment>
<dbReference type="RefSeq" id="WP_341628236.1">
    <property type="nucleotide sequence ID" value="NZ_JBAKBA010000024.1"/>
</dbReference>
<evidence type="ECO:0000313" key="8">
    <source>
        <dbReference type="EMBL" id="MEL0659699.1"/>
    </source>
</evidence>
<keyword evidence="2 5" id="KW-0812">Transmembrane</keyword>
<dbReference type="InterPro" id="IPR027392">
    <property type="entry name" value="TF_Znf"/>
</dbReference>
<feature type="transmembrane region" description="Helical" evidence="5">
    <location>
        <begin position="256"/>
        <end position="276"/>
    </location>
</feature>
<dbReference type="EC" id="3.4.21.105" evidence="8"/>
<proteinExistence type="predicted"/>
<evidence type="ECO:0000313" key="9">
    <source>
        <dbReference type="Proteomes" id="UP001366060"/>
    </source>
</evidence>
<name>A0ABU9HCS9_9GAMM</name>
<feature type="transmembrane region" description="Helical" evidence="5">
    <location>
        <begin position="319"/>
        <end position="339"/>
    </location>
</feature>
<sequence length="362" mass="40357">MKNCPNCASVSMGKYEFHQQEVDKCQECHGIWLELGELDGALSIADNDNDQVYLEEKLGDKLGASKRHCHVCDQVLTRYHLMSGFEVEVDTCSSCSGVWLDNEEIEKVTQSPAIAQALLELDKPIQKRTWLFQFLSQMPIEYNLKPKTTPWATYSLLLLNLLVFISYSIGLVGESFAYNNFALHSDQVSHGHQLWTLLTHMYMHGGVMHLIGNMYFLYIIGDNLEDTLGRGKFILYYTLCGLAAAAAQILAEPDSFVPMVGASGAIAGLFGMYLLWFRHASLTLMIVIYQKKVSPLVFFAIWLGINVIGLYFADESGGGVAYWAHIGGFIAGLVIGLLVKKQVFANNPLLAILNSPEVKIKR</sequence>
<evidence type="ECO:0000256" key="3">
    <source>
        <dbReference type="ARBA" id="ARBA00022989"/>
    </source>
</evidence>
<organism evidence="8 9">
    <name type="scientific">Psychromonas arctica</name>
    <dbReference type="NCBI Taxonomy" id="168275"/>
    <lineage>
        <taxon>Bacteria</taxon>
        <taxon>Pseudomonadati</taxon>
        <taxon>Pseudomonadota</taxon>
        <taxon>Gammaproteobacteria</taxon>
        <taxon>Alteromonadales</taxon>
        <taxon>Psychromonadaceae</taxon>
        <taxon>Psychromonas</taxon>
    </lineage>
</organism>
<dbReference type="PANTHER" id="PTHR43731:SF26">
    <property type="entry name" value="RHOMBOID-LIKE PROTEIN 10, CHLOROPLASTIC"/>
    <property type="match status" value="1"/>
</dbReference>
<dbReference type="Pfam" id="PF01694">
    <property type="entry name" value="Rhomboid"/>
    <property type="match status" value="1"/>
</dbReference>
<dbReference type="Pfam" id="PF13453">
    <property type="entry name" value="Zn_ribbon_TFIIB"/>
    <property type="match status" value="2"/>
</dbReference>